<sequence length="144" mass="16775">MGSIELDMVVSDSLEALKVYEYVFDLEEIKATNLPKGQNEVLFTLYNMQFHLLDENREAYLIAPTPEDPKTSWVNVTVDDINKTYQFAMDQECTEIQPVTEMADMGISNAIFMDPFGYVWMLHEVHEETTFEERAAMWEESQEQ</sequence>
<organism evidence="2 3">
    <name type="scientific">Alkalibacillus salilacus</name>
    <dbReference type="NCBI Taxonomy" id="284582"/>
    <lineage>
        <taxon>Bacteria</taxon>
        <taxon>Bacillati</taxon>
        <taxon>Bacillota</taxon>
        <taxon>Bacilli</taxon>
        <taxon>Bacillales</taxon>
        <taxon>Bacillaceae</taxon>
        <taxon>Alkalibacillus</taxon>
    </lineage>
</organism>
<comment type="caution">
    <text evidence="2">The sequence shown here is derived from an EMBL/GenBank/DDBJ whole genome shotgun (WGS) entry which is preliminary data.</text>
</comment>
<dbReference type="InterPro" id="IPR004360">
    <property type="entry name" value="Glyas_Fos-R_dOase_dom"/>
</dbReference>
<evidence type="ECO:0000313" key="2">
    <source>
        <dbReference type="EMBL" id="MDQ0159728.1"/>
    </source>
</evidence>
<gene>
    <name evidence="2" type="ORF">J2S77_001714</name>
</gene>
<dbReference type="Gene3D" id="3.10.180.10">
    <property type="entry name" value="2,3-Dihydroxybiphenyl 1,2-Dioxygenase, domain 1"/>
    <property type="match status" value="1"/>
</dbReference>
<dbReference type="RefSeq" id="WP_306976438.1">
    <property type="nucleotide sequence ID" value="NZ_JAUSTQ010000006.1"/>
</dbReference>
<dbReference type="SUPFAM" id="SSF54593">
    <property type="entry name" value="Glyoxalase/Bleomycin resistance protein/Dihydroxybiphenyl dioxygenase"/>
    <property type="match status" value="1"/>
</dbReference>
<feature type="domain" description="VOC" evidence="1">
    <location>
        <begin position="1"/>
        <end position="125"/>
    </location>
</feature>
<dbReference type="EMBL" id="JAUSTQ010000006">
    <property type="protein sequence ID" value="MDQ0159728.1"/>
    <property type="molecule type" value="Genomic_DNA"/>
</dbReference>
<evidence type="ECO:0000313" key="3">
    <source>
        <dbReference type="Proteomes" id="UP001224359"/>
    </source>
</evidence>
<dbReference type="PROSITE" id="PS51819">
    <property type="entry name" value="VOC"/>
    <property type="match status" value="1"/>
</dbReference>
<keyword evidence="3" id="KW-1185">Reference proteome</keyword>
<dbReference type="InterPro" id="IPR029068">
    <property type="entry name" value="Glyas_Bleomycin-R_OHBP_Dase"/>
</dbReference>
<dbReference type="InterPro" id="IPR037523">
    <property type="entry name" value="VOC_core"/>
</dbReference>
<proteinExistence type="predicted"/>
<protein>
    <submittedName>
        <fullName evidence="2">Glyoxalase superfamily protein PhnB</fullName>
    </submittedName>
</protein>
<reference evidence="2 3" key="1">
    <citation type="submission" date="2023-07" db="EMBL/GenBank/DDBJ databases">
        <title>Genomic Encyclopedia of Type Strains, Phase IV (KMG-IV): sequencing the most valuable type-strain genomes for metagenomic binning, comparative biology and taxonomic classification.</title>
        <authorList>
            <person name="Goeker M."/>
        </authorList>
    </citation>
    <scope>NUCLEOTIDE SEQUENCE [LARGE SCALE GENOMIC DNA]</scope>
    <source>
        <strain evidence="2 3">DSM 16460</strain>
    </source>
</reference>
<evidence type="ECO:0000259" key="1">
    <source>
        <dbReference type="PROSITE" id="PS51819"/>
    </source>
</evidence>
<name>A0ABT9VFI5_9BACI</name>
<dbReference type="Proteomes" id="UP001224359">
    <property type="component" value="Unassembled WGS sequence"/>
</dbReference>
<accession>A0ABT9VFI5</accession>
<dbReference type="Pfam" id="PF00903">
    <property type="entry name" value="Glyoxalase"/>
    <property type="match status" value="1"/>
</dbReference>